<dbReference type="EMBL" id="KN822033">
    <property type="protein sequence ID" value="KIM63579.1"/>
    <property type="molecule type" value="Genomic_DNA"/>
</dbReference>
<evidence type="ECO:0000313" key="1">
    <source>
        <dbReference type="EMBL" id="KIM63579.1"/>
    </source>
</evidence>
<organism evidence="1 2">
    <name type="scientific">Scleroderma citrinum Foug A</name>
    <dbReference type="NCBI Taxonomy" id="1036808"/>
    <lineage>
        <taxon>Eukaryota</taxon>
        <taxon>Fungi</taxon>
        <taxon>Dikarya</taxon>
        <taxon>Basidiomycota</taxon>
        <taxon>Agaricomycotina</taxon>
        <taxon>Agaricomycetes</taxon>
        <taxon>Agaricomycetidae</taxon>
        <taxon>Boletales</taxon>
        <taxon>Sclerodermatineae</taxon>
        <taxon>Sclerodermataceae</taxon>
        <taxon>Scleroderma</taxon>
    </lineage>
</organism>
<feature type="non-terminal residue" evidence="1">
    <location>
        <position position="1"/>
    </location>
</feature>
<dbReference type="Proteomes" id="UP000053989">
    <property type="component" value="Unassembled WGS sequence"/>
</dbReference>
<dbReference type="STRING" id="1036808.A0A0C3E565"/>
<keyword evidence="2" id="KW-1185">Reference proteome</keyword>
<name>A0A0C3E565_9AGAM</name>
<sequence length="97" mass="11008">YHEPAFKNAFECSPNQCSDQALSIYLGWRGFKEKCSQSTVDGIQVAFKLMWNDADGSGTFHRKWHYNEVHGQYEGNPVESVDVSDTVVSIRHKINAV</sequence>
<dbReference type="HOGENOM" id="CLU_160847_0_0_1"/>
<dbReference type="AlphaFoldDB" id="A0A0C3E565"/>
<reference evidence="2" key="2">
    <citation type="submission" date="2015-01" db="EMBL/GenBank/DDBJ databases">
        <title>Evolutionary Origins and Diversification of the Mycorrhizal Mutualists.</title>
        <authorList>
            <consortium name="DOE Joint Genome Institute"/>
            <consortium name="Mycorrhizal Genomics Consortium"/>
            <person name="Kohler A."/>
            <person name="Kuo A."/>
            <person name="Nagy L.G."/>
            <person name="Floudas D."/>
            <person name="Copeland A."/>
            <person name="Barry K.W."/>
            <person name="Cichocki N."/>
            <person name="Veneault-Fourrey C."/>
            <person name="LaButti K."/>
            <person name="Lindquist E.A."/>
            <person name="Lipzen A."/>
            <person name="Lundell T."/>
            <person name="Morin E."/>
            <person name="Murat C."/>
            <person name="Riley R."/>
            <person name="Ohm R."/>
            <person name="Sun H."/>
            <person name="Tunlid A."/>
            <person name="Henrissat B."/>
            <person name="Grigoriev I.V."/>
            <person name="Hibbett D.S."/>
            <person name="Martin F."/>
        </authorList>
    </citation>
    <scope>NUCLEOTIDE SEQUENCE [LARGE SCALE GENOMIC DNA]</scope>
    <source>
        <strain evidence="2">Foug A</strain>
    </source>
</reference>
<reference evidence="1 2" key="1">
    <citation type="submission" date="2014-04" db="EMBL/GenBank/DDBJ databases">
        <authorList>
            <consortium name="DOE Joint Genome Institute"/>
            <person name="Kuo A."/>
            <person name="Kohler A."/>
            <person name="Nagy L.G."/>
            <person name="Floudas D."/>
            <person name="Copeland A."/>
            <person name="Barry K.W."/>
            <person name="Cichocki N."/>
            <person name="Veneault-Fourrey C."/>
            <person name="LaButti K."/>
            <person name="Lindquist E.A."/>
            <person name="Lipzen A."/>
            <person name="Lundell T."/>
            <person name="Morin E."/>
            <person name="Murat C."/>
            <person name="Sun H."/>
            <person name="Tunlid A."/>
            <person name="Henrissat B."/>
            <person name="Grigoriev I.V."/>
            <person name="Hibbett D.S."/>
            <person name="Martin F."/>
            <person name="Nordberg H.P."/>
            <person name="Cantor M.N."/>
            <person name="Hua S.X."/>
        </authorList>
    </citation>
    <scope>NUCLEOTIDE SEQUENCE [LARGE SCALE GENOMIC DNA]</scope>
    <source>
        <strain evidence="1 2">Foug A</strain>
    </source>
</reference>
<proteinExistence type="predicted"/>
<dbReference type="OrthoDB" id="164951at2759"/>
<dbReference type="InParanoid" id="A0A0C3E565"/>
<evidence type="ECO:0000313" key="2">
    <source>
        <dbReference type="Proteomes" id="UP000053989"/>
    </source>
</evidence>
<accession>A0A0C3E565</accession>
<protein>
    <submittedName>
        <fullName evidence="1">Uncharacterized protein</fullName>
    </submittedName>
</protein>
<gene>
    <name evidence="1" type="ORF">SCLCIDRAFT_1172537</name>
</gene>